<dbReference type="SUPFAM" id="SSF53067">
    <property type="entry name" value="Actin-like ATPase domain"/>
    <property type="match status" value="1"/>
</dbReference>
<dbReference type="CDD" id="cd23763">
    <property type="entry name" value="ASKHA_ATPase_ROK"/>
    <property type="match status" value="1"/>
</dbReference>
<dbReference type="STRING" id="743971.MYF_00850"/>
<dbReference type="KEGG" id="mfq:MYF_00850"/>
<dbReference type="PANTHER" id="PTHR18964:SF149">
    <property type="entry name" value="BIFUNCTIONAL UDP-N-ACETYLGLUCOSAMINE 2-EPIMERASE_N-ACETYLMANNOSAMINE KINASE"/>
    <property type="match status" value="1"/>
</dbReference>
<comment type="similarity">
    <text evidence="1">Belongs to the ROK (NagC/XylR) family.</text>
</comment>
<dbReference type="PANTHER" id="PTHR18964">
    <property type="entry name" value="ROK (REPRESSOR, ORF, KINASE) FAMILY"/>
    <property type="match status" value="1"/>
</dbReference>
<reference evidence="2 3" key="1">
    <citation type="journal article" date="2015" name="Genome Announc.">
        <title>Complete Genome Sequence of Mycoplasma flocculare Strain Ms42T (ATCC 27399T).</title>
        <authorList>
            <person name="Calcutt M.J."/>
            <person name="Foecking M.F."/>
            <person name="Heidari M.B."/>
            <person name="McIntosh M.A."/>
        </authorList>
    </citation>
    <scope>NUCLEOTIDE SEQUENCE [LARGE SCALE GENOMIC DNA]</scope>
    <source>
        <strain evidence="3">ATCC 27399</strain>
    </source>
</reference>
<dbReference type="Pfam" id="PF00480">
    <property type="entry name" value="ROK"/>
    <property type="match status" value="1"/>
</dbReference>
<dbReference type="HOGENOM" id="CLU_036604_0_1_14"/>
<evidence type="ECO:0000313" key="2">
    <source>
        <dbReference type="EMBL" id="AJC49723.1"/>
    </source>
</evidence>
<dbReference type="Proteomes" id="UP000031129">
    <property type="component" value="Chromosome"/>
</dbReference>
<dbReference type="AlphaFoldDB" id="A0A0A8E6U7"/>
<organism evidence="2 3">
    <name type="scientific">Mesomycoplasma flocculare ATCC 27399</name>
    <dbReference type="NCBI Taxonomy" id="743971"/>
    <lineage>
        <taxon>Bacteria</taxon>
        <taxon>Bacillati</taxon>
        <taxon>Mycoplasmatota</taxon>
        <taxon>Mycoplasmoidales</taxon>
        <taxon>Metamycoplasmataceae</taxon>
        <taxon>Mesomycoplasma</taxon>
    </lineage>
</organism>
<accession>A0A0A8E6U7</accession>
<proteinExistence type="inferred from homology"/>
<gene>
    <name evidence="2" type="ORF">MYF_00850</name>
</gene>
<dbReference type="EMBL" id="CP007585">
    <property type="protein sequence ID" value="AJC49723.1"/>
    <property type="molecule type" value="Genomic_DNA"/>
</dbReference>
<dbReference type="InterPro" id="IPR000600">
    <property type="entry name" value="ROK"/>
</dbReference>
<sequence>MKKYNFAAIDIGGTNTRFAIFNNNKIIKKIKFTTDVKNYKKILDKILDLVNKYQINAIALCIPGPADYQKGIILSSPNLVGWNGINIKKYLLNNSKLEYAIFENDANAMAFANHIFYKNTKKGVTQFYTISTGFGAGLVINNKIFHGSEGFGQEIAHIPTSKTFNKKHHLNNYAAELFVSGTGMSLRAKDKNLEETEPKNIIAKYDHYKEYKQIVDDCIDTLARTISITIGILNPNLIVFGGSVAEYNFWIIQKAIEKAKLWTNKNQWKTLRFEKDAFGDDSALFGLYYLILEKTKT</sequence>
<evidence type="ECO:0000313" key="3">
    <source>
        <dbReference type="Proteomes" id="UP000031129"/>
    </source>
</evidence>
<name>A0A0A8E6U7_MESFC</name>
<dbReference type="OrthoDB" id="9796533at2"/>
<keyword evidence="3" id="KW-1185">Reference proteome</keyword>
<evidence type="ECO:0000256" key="1">
    <source>
        <dbReference type="ARBA" id="ARBA00006479"/>
    </source>
</evidence>
<dbReference type="Gene3D" id="3.30.420.40">
    <property type="match status" value="2"/>
</dbReference>
<protein>
    <submittedName>
        <fullName evidence="2">ROK family protein</fullName>
    </submittedName>
</protein>
<dbReference type="RefSeq" id="WP_002557634.1">
    <property type="nucleotide sequence ID" value="NZ_CP007585.1"/>
</dbReference>
<dbReference type="InterPro" id="IPR043129">
    <property type="entry name" value="ATPase_NBD"/>
</dbReference>